<feature type="signal peptide" evidence="6">
    <location>
        <begin position="1"/>
        <end position="22"/>
    </location>
</feature>
<evidence type="ECO:0000313" key="10">
    <source>
        <dbReference type="Proteomes" id="UP000036520"/>
    </source>
</evidence>
<evidence type="ECO:0000259" key="7">
    <source>
        <dbReference type="Pfam" id="PF07980"/>
    </source>
</evidence>
<evidence type="ECO:0000256" key="2">
    <source>
        <dbReference type="ARBA" id="ARBA00006275"/>
    </source>
</evidence>
<keyword evidence="3 6" id="KW-0732">Signal</keyword>
<comment type="subcellular location">
    <subcellularLocation>
        <location evidence="1">Cell outer membrane</location>
    </subcellularLocation>
</comment>
<dbReference type="PATRIC" id="fig|320787.5.peg.142"/>
<accession>A0A0H4P5D3</accession>
<evidence type="ECO:0000259" key="8">
    <source>
        <dbReference type="Pfam" id="PF14322"/>
    </source>
</evidence>
<dbReference type="Pfam" id="PF07980">
    <property type="entry name" value="SusD_RagB"/>
    <property type="match status" value="1"/>
</dbReference>
<proteinExistence type="inferred from homology"/>
<evidence type="ECO:0000256" key="3">
    <source>
        <dbReference type="ARBA" id="ARBA00022729"/>
    </source>
</evidence>
<dbReference type="Gene3D" id="1.25.40.390">
    <property type="match status" value="1"/>
</dbReference>
<dbReference type="OrthoDB" id="9792139at2"/>
<evidence type="ECO:0000313" key="9">
    <source>
        <dbReference type="EMBL" id="AKP49611.1"/>
    </source>
</evidence>
<keyword evidence="10" id="KW-1185">Reference proteome</keyword>
<evidence type="ECO:0000256" key="5">
    <source>
        <dbReference type="ARBA" id="ARBA00023237"/>
    </source>
</evidence>
<sequence>MKTYKLIILSTLAILLSFTSCHDDLLNPIPESLLTNVNAFENSNDLDLAVLGIYNRLQSRFPTDYELMEIPSDNMYGYYFATSPGMAEIGLLDVSPENPRLNVFWKDTYNGIFRANTVLENIEVPTDYSTELKDKHTGEAKFLRAYFYFDLVRIFGGVPAVTSIIEVEESRQVPRATETEIYALISSDLNDAIAKLPTTSEQGRLSKAAAIALLAKVKVYEEKWSDAKTLLERLFADYDYELLPDFKDLFRIETEVNVESIFSLPYLEGTNGHSLTYALAPTAGVYGVINNGSRVGRPTWNLHKAYDPEDSRFSVTITEWQRTFSSAPDDEPFWFPYFNKFIIPIDNISSSGLDLPVLRLADMVLLYSEALYQLGDQETALAQLNSIRERAFGDSDHNYTLVDIATPELFMDKLLLERRLELAVENNRWFDLVRTGRFTTALTQLESEYNPSTEQAVIQNLNAQAYMKYFPIPYEQIQLAAPGVMEQNDGY</sequence>
<dbReference type="InterPro" id="IPR012944">
    <property type="entry name" value="SusD_RagB_dom"/>
</dbReference>
<dbReference type="AlphaFoldDB" id="A0A0H4P5D3"/>
<dbReference type="PROSITE" id="PS51257">
    <property type="entry name" value="PROKAR_LIPOPROTEIN"/>
    <property type="match status" value="1"/>
</dbReference>
<dbReference type="RefSeq" id="WP_048640135.1">
    <property type="nucleotide sequence ID" value="NZ_CP012040.1"/>
</dbReference>
<gene>
    <name evidence="9" type="ORF">CA2015_0127</name>
</gene>
<dbReference type="Proteomes" id="UP000036520">
    <property type="component" value="Chromosome"/>
</dbReference>
<evidence type="ECO:0000256" key="1">
    <source>
        <dbReference type="ARBA" id="ARBA00004442"/>
    </source>
</evidence>
<feature type="domain" description="SusD-like N-terminal" evidence="8">
    <location>
        <begin position="96"/>
        <end position="217"/>
    </location>
</feature>
<dbReference type="KEGG" id="camu:CA2015_0127"/>
<keyword evidence="5" id="KW-0998">Cell outer membrane</keyword>
<dbReference type="EMBL" id="CP012040">
    <property type="protein sequence ID" value="AKP49611.1"/>
    <property type="molecule type" value="Genomic_DNA"/>
</dbReference>
<protein>
    <submittedName>
        <fullName evidence="9">RagB/SusD domain-containing protein</fullName>
    </submittedName>
</protein>
<dbReference type="SUPFAM" id="SSF48452">
    <property type="entry name" value="TPR-like"/>
    <property type="match status" value="1"/>
</dbReference>
<evidence type="ECO:0000256" key="4">
    <source>
        <dbReference type="ARBA" id="ARBA00023136"/>
    </source>
</evidence>
<name>A0A0H4P5D3_9BACT</name>
<reference evidence="9 10" key="1">
    <citation type="submission" date="2015-07" db="EMBL/GenBank/DDBJ databases">
        <authorList>
            <person name="Kim K.M."/>
        </authorList>
    </citation>
    <scope>NUCLEOTIDE SEQUENCE [LARGE SCALE GENOMIC DNA]</scope>
    <source>
        <strain evidence="9 10">KCTC 12363</strain>
    </source>
</reference>
<keyword evidence="4" id="KW-0472">Membrane</keyword>
<organism evidence="9 10">
    <name type="scientific">Cyclobacterium amurskyense</name>
    <dbReference type="NCBI Taxonomy" id="320787"/>
    <lineage>
        <taxon>Bacteria</taxon>
        <taxon>Pseudomonadati</taxon>
        <taxon>Bacteroidota</taxon>
        <taxon>Cytophagia</taxon>
        <taxon>Cytophagales</taxon>
        <taxon>Cyclobacteriaceae</taxon>
        <taxon>Cyclobacterium</taxon>
    </lineage>
</organism>
<comment type="similarity">
    <text evidence="2">Belongs to the SusD family.</text>
</comment>
<dbReference type="InterPro" id="IPR011990">
    <property type="entry name" value="TPR-like_helical_dom_sf"/>
</dbReference>
<dbReference type="InterPro" id="IPR033985">
    <property type="entry name" value="SusD-like_N"/>
</dbReference>
<dbReference type="Pfam" id="PF14322">
    <property type="entry name" value="SusD-like_3"/>
    <property type="match status" value="1"/>
</dbReference>
<dbReference type="GO" id="GO:0009279">
    <property type="term" value="C:cell outer membrane"/>
    <property type="evidence" value="ECO:0007669"/>
    <property type="project" value="UniProtKB-SubCell"/>
</dbReference>
<evidence type="ECO:0000256" key="6">
    <source>
        <dbReference type="SAM" id="SignalP"/>
    </source>
</evidence>
<dbReference type="STRING" id="320787.CA2015_0127"/>
<feature type="domain" description="RagB/SusD" evidence="7">
    <location>
        <begin position="336"/>
        <end position="491"/>
    </location>
</feature>
<feature type="chain" id="PRO_5005207825" evidence="6">
    <location>
        <begin position="23"/>
        <end position="491"/>
    </location>
</feature>